<dbReference type="Pfam" id="PF15711">
    <property type="entry name" value="ILEI"/>
    <property type="match status" value="1"/>
</dbReference>
<evidence type="ECO:0000256" key="7">
    <source>
        <dbReference type="PROSITE-ProRule" id="PRU01375"/>
    </source>
</evidence>
<accession>F7G6S4</accession>
<dbReference type="Proteomes" id="UP000002279">
    <property type="component" value="Chromosome X1"/>
</dbReference>
<comment type="subcellular location">
    <subcellularLocation>
        <location evidence="1">Secreted</location>
    </subcellularLocation>
</comment>
<dbReference type="CTD" id="131177"/>
<proteinExistence type="inferred from homology"/>
<dbReference type="Ensembl" id="ENSOANT00000002697.4">
    <property type="protein sequence ID" value="ENSOANP00000002696.3"/>
    <property type="gene ID" value="ENSOANG00000001686.4"/>
</dbReference>
<dbReference type="PANTHER" id="PTHR14592">
    <property type="entry name" value="UNCHARACTERIZED FAM3"/>
    <property type="match status" value="1"/>
</dbReference>
<evidence type="ECO:0000256" key="6">
    <source>
        <dbReference type="ARBA" id="ARBA00023157"/>
    </source>
</evidence>
<dbReference type="HOGENOM" id="CLU_099478_1_1_1"/>
<reference evidence="10 11" key="1">
    <citation type="journal article" date="2008" name="Nature">
        <title>Genome analysis of the platypus reveals unique signatures of evolution.</title>
        <authorList>
            <person name="Warren W.C."/>
            <person name="Hillier L.W."/>
            <person name="Marshall Graves J.A."/>
            <person name="Birney E."/>
            <person name="Ponting C.P."/>
            <person name="Grutzner F."/>
            <person name="Belov K."/>
            <person name="Miller W."/>
            <person name="Clarke L."/>
            <person name="Chinwalla A.T."/>
            <person name="Yang S.P."/>
            <person name="Heger A."/>
            <person name="Locke D.P."/>
            <person name="Miethke P."/>
            <person name="Waters P.D."/>
            <person name="Veyrunes F."/>
            <person name="Fulton L."/>
            <person name="Fulton B."/>
            <person name="Graves T."/>
            <person name="Wallis J."/>
            <person name="Puente X.S."/>
            <person name="Lopez-Otin C."/>
            <person name="Ordonez G.R."/>
            <person name="Eichler E.E."/>
            <person name="Chen L."/>
            <person name="Cheng Z."/>
            <person name="Deakin J.E."/>
            <person name="Alsop A."/>
            <person name="Thompson K."/>
            <person name="Kirby P."/>
            <person name="Papenfuss A.T."/>
            <person name="Wakefield M.J."/>
            <person name="Olender T."/>
            <person name="Lancet D."/>
            <person name="Huttley G.A."/>
            <person name="Smit A.F."/>
            <person name="Pask A."/>
            <person name="Temple-Smith P."/>
            <person name="Batzer M.A."/>
            <person name="Walker J.A."/>
            <person name="Konkel M.K."/>
            <person name="Harris R.S."/>
            <person name="Whittington C.M."/>
            <person name="Wong E.S."/>
            <person name="Gemmell N.J."/>
            <person name="Buschiazzo E."/>
            <person name="Vargas Jentzsch I.M."/>
            <person name="Merkel A."/>
            <person name="Schmitz J."/>
            <person name="Zemann A."/>
            <person name="Churakov G."/>
            <person name="Kriegs J.O."/>
            <person name="Brosius J."/>
            <person name="Murchison E.P."/>
            <person name="Sachidanandam R."/>
            <person name="Smith C."/>
            <person name="Hannon G.J."/>
            <person name="Tsend-Ayush E."/>
            <person name="McMillan D."/>
            <person name="Attenborough R."/>
            <person name="Rens W."/>
            <person name="Ferguson-Smith M."/>
            <person name="Lefevre C.M."/>
            <person name="Sharp J.A."/>
            <person name="Nicholas K.R."/>
            <person name="Ray D.A."/>
            <person name="Kube M."/>
            <person name="Reinhardt R."/>
            <person name="Pringle T.H."/>
            <person name="Taylor J."/>
            <person name="Jones R.C."/>
            <person name="Nixon B."/>
            <person name="Dacheux J.L."/>
            <person name="Niwa H."/>
            <person name="Sekita Y."/>
            <person name="Huang X."/>
            <person name="Stark A."/>
            <person name="Kheradpour P."/>
            <person name="Kellis M."/>
            <person name="Flicek P."/>
            <person name="Chen Y."/>
            <person name="Webber C."/>
            <person name="Hardison R."/>
            <person name="Nelson J."/>
            <person name="Hallsworth-Pepin K."/>
            <person name="Delehaunty K."/>
            <person name="Markovic C."/>
            <person name="Minx P."/>
            <person name="Feng Y."/>
            <person name="Kremitzki C."/>
            <person name="Mitreva M."/>
            <person name="Glasscock J."/>
            <person name="Wylie T."/>
            <person name="Wohldmann P."/>
            <person name="Thiru P."/>
            <person name="Nhan M.N."/>
            <person name="Pohl C.S."/>
            <person name="Smith S.M."/>
            <person name="Hou S."/>
            <person name="Nefedov M."/>
            <person name="de Jong P.J."/>
            <person name="Renfree M.B."/>
            <person name="Mardis E.R."/>
            <person name="Wilson R.K."/>
        </authorList>
    </citation>
    <scope>NUCLEOTIDE SEQUENCE [LARGE SCALE GENOMIC DNA]</scope>
    <source>
        <strain evidence="10 11">Glennie</strain>
    </source>
</reference>
<reference evidence="10" key="2">
    <citation type="submission" date="2025-08" db="UniProtKB">
        <authorList>
            <consortium name="Ensembl"/>
        </authorList>
    </citation>
    <scope>IDENTIFICATION</scope>
    <source>
        <strain evidence="10">Glennie</strain>
    </source>
</reference>
<reference evidence="10" key="3">
    <citation type="submission" date="2025-09" db="UniProtKB">
        <authorList>
            <consortium name="Ensembl"/>
        </authorList>
    </citation>
    <scope>IDENTIFICATION</scope>
    <source>
        <strain evidence="10">Glennie</strain>
    </source>
</reference>
<sequence length="223" mass="25032">MRLSGALRILAIIFTLATTWFFAHTYFNSGVKGISIRSWLDSRTGITKPLRTKCGNHKRCPEDFFAFRIVSGAANVVGPSLCFEDRILMSAVKNTIGRGLNIALVNGSTGHFLRYGIFDMYSGDINILLKFLSEITDGTLVLIASYDDPGTKLNTEARKFFTDLGSVHANDLGFRDSWVFLGAKGLRDKSPFEQFLKNHPENNKYDGWPEMLEMEGCVPRKLY</sequence>
<dbReference type="GO" id="GO:0030246">
    <property type="term" value="F:carbohydrate binding"/>
    <property type="evidence" value="ECO:0007669"/>
    <property type="project" value="UniProtKB-UniRule"/>
</dbReference>
<dbReference type="FunCoup" id="F7G6S4">
    <property type="interactions" value="145"/>
</dbReference>
<feature type="transmembrane region" description="Helical" evidence="8">
    <location>
        <begin position="6"/>
        <end position="27"/>
    </location>
</feature>
<keyword evidence="11" id="KW-1185">Reference proteome</keyword>
<dbReference type="CDD" id="cd13940">
    <property type="entry name" value="ILEI_FAM3C"/>
    <property type="match status" value="1"/>
</dbReference>
<feature type="domain" description="ILEI/PANDER" evidence="9">
    <location>
        <begin position="98"/>
        <end position="185"/>
    </location>
</feature>
<keyword evidence="8" id="KW-0812">Transmembrane</keyword>
<dbReference type="GeneID" id="100091833"/>
<dbReference type="InterPro" id="IPR039477">
    <property type="entry name" value="ILEI/PANDER_dom"/>
</dbReference>
<keyword evidence="8" id="KW-0472">Membrane</keyword>
<dbReference type="AlphaFoldDB" id="F7G6S4"/>
<evidence type="ECO:0000256" key="8">
    <source>
        <dbReference type="SAM" id="Phobius"/>
    </source>
</evidence>
<dbReference type="KEGG" id="oaa:100091833"/>
<dbReference type="GO" id="GO:0001780">
    <property type="term" value="P:neutrophil homeostasis"/>
    <property type="evidence" value="ECO:0007669"/>
    <property type="project" value="Ensembl"/>
</dbReference>
<dbReference type="Bgee" id="ENSOANG00000001686">
    <property type="expression patterns" value="Expressed in endometrium and 6 other cell types or tissues"/>
</dbReference>
<evidence type="ECO:0000256" key="4">
    <source>
        <dbReference type="ARBA" id="ARBA00022729"/>
    </source>
</evidence>
<dbReference type="GO" id="GO:0002618">
    <property type="term" value="P:positive regulation of macrophage antigen processing and presentation"/>
    <property type="evidence" value="ECO:0007669"/>
    <property type="project" value="Ensembl"/>
</dbReference>
<dbReference type="InterPro" id="IPR039220">
    <property type="entry name" value="FAM3"/>
</dbReference>
<evidence type="ECO:0000256" key="2">
    <source>
        <dbReference type="ARBA" id="ARBA00010905"/>
    </source>
</evidence>
<dbReference type="eggNOG" id="ENOG502RCCI">
    <property type="taxonomic scope" value="Eukaryota"/>
</dbReference>
<keyword evidence="4" id="KW-0732">Signal</keyword>
<evidence type="ECO:0000313" key="10">
    <source>
        <dbReference type="Ensembl" id="ENSOANP00000002696.3"/>
    </source>
</evidence>
<evidence type="ECO:0000259" key="9">
    <source>
        <dbReference type="Pfam" id="PF15711"/>
    </source>
</evidence>
<dbReference type="GO" id="GO:0007165">
    <property type="term" value="P:signal transduction"/>
    <property type="evidence" value="ECO:0007669"/>
    <property type="project" value="Ensembl"/>
</dbReference>
<keyword evidence="5 7" id="KW-0430">Lectin</keyword>
<evidence type="ECO:0000256" key="1">
    <source>
        <dbReference type="ARBA" id="ARBA00004613"/>
    </source>
</evidence>
<keyword evidence="3" id="KW-0964">Secreted</keyword>
<dbReference type="GO" id="GO:0035904">
    <property type="term" value="P:aorta development"/>
    <property type="evidence" value="ECO:0007669"/>
    <property type="project" value="Ensembl"/>
</dbReference>
<dbReference type="PROSITE" id="PS52031">
    <property type="entry name" value="GG_LECTIN"/>
    <property type="match status" value="1"/>
</dbReference>
<dbReference type="OrthoDB" id="440755at2759"/>
<dbReference type="OMA" id="MCFENQI"/>
<keyword evidence="6" id="KW-1015">Disulfide bond</keyword>
<dbReference type="InterPro" id="IPR039475">
    <property type="entry name" value="ILEI_FAM3C"/>
</dbReference>
<gene>
    <name evidence="10" type="primary">FAM3D</name>
</gene>
<evidence type="ECO:0000256" key="3">
    <source>
        <dbReference type="ARBA" id="ARBA00022525"/>
    </source>
</evidence>
<organism evidence="10 11">
    <name type="scientific">Ornithorhynchus anatinus</name>
    <name type="common">Duckbill platypus</name>
    <dbReference type="NCBI Taxonomy" id="9258"/>
    <lineage>
        <taxon>Eukaryota</taxon>
        <taxon>Metazoa</taxon>
        <taxon>Chordata</taxon>
        <taxon>Craniata</taxon>
        <taxon>Vertebrata</taxon>
        <taxon>Euteleostomi</taxon>
        <taxon>Mammalia</taxon>
        <taxon>Monotremata</taxon>
        <taxon>Ornithorhynchidae</taxon>
        <taxon>Ornithorhynchus</taxon>
    </lineage>
</organism>
<dbReference type="RefSeq" id="XP_028905640.1">
    <property type="nucleotide sequence ID" value="XM_029049807.2"/>
</dbReference>
<comment type="similarity">
    <text evidence="2">Belongs to the FAM3 family.</text>
</comment>
<dbReference type="GO" id="GO:1990266">
    <property type="term" value="P:neutrophil migration"/>
    <property type="evidence" value="ECO:0007669"/>
    <property type="project" value="Ensembl"/>
</dbReference>
<dbReference type="GeneTree" id="ENSGT00950000183004"/>
<dbReference type="GO" id="GO:0046676">
    <property type="term" value="P:negative regulation of insulin secretion"/>
    <property type="evidence" value="ECO:0007669"/>
    <property type="project" value="Ensembl"/>
</dbReference>
<protein>
    <submittedName>
        <fullName evidence="10">FAM3 metabolism regulating signaling molecule D</fullName>
    </submittedName>
</protein>
<keyword evidence="8" id="KW-1133">Transmembrane helix</keyword>
<name>F7G6S4_ORNAN</name>
<dbReference type="InParanoid" id="F7G6S4"/>
<dbReference type="STRING" id="9258.ENSOANP00000002696"/>
<evidence type="ECO:0000313" key="11">
    <source>
        <dbReference type="Proteomes" id="UP000002279"/>
    </source>
</evidence>
<dbReference type="GO" id="GO:0005615">
    <property type="term" value="C:extracellular space"/>
    <property type="evidence" value="ECO:0000318"/>
    <property type="project" value="GO_Central"/>
</dbReference>
<evidence type="ECO:0000256" key="5">
    <source>
        <dbReference type="ARBA" id="ARBA00022734"/>
    </source>
</evidence>